<dbReference type="EMBL" id="CAMXCT020002846">
    <property type="protein sequence ID" value="CAL1154202.1"/>
    <property type="molecule type" value="Genomic_DNA"/>
</dbReference>
<evidence type="ECO:0000256" key="1">
    <source>
        <dbReference type="SAM" id="MobiDB-lite"/>
    </source>
</evidence>
<gene>
    <name evidence="2" type="ORF">C1SCF055_LOCUS26917</name>
</gene>
<keyword evidence="4" id="KW-1185">Reference proteome</keyword>
<reference evidence="2" key="1">
    <citation type="submission" date="2022-10" db="EMBL/GenBank/DDBJ databases">
        <authorList>
            <person name="Chen Y."/>
            <person name="Dougan E. K."/>
            <person name="Chan C."/>
            <person name="Rhodes N."/>
            <person name="Thang M."/>
        </authorList>
    </citation>
    <scope>NUCLEOTIDE SEQUENCE</scope>
</reference>
<dbReference type="EMBL" id="CAMXCT010002846">
    <property type="protein sequence ID" value="CAI4000827.1"/>
    <property type="molecule type" value="Genomic_DNA"/>
</dbReference>
<evidence type="ECO:0000313" key="4">
    <source>
        <dbReference type="Proteomes" id="UP001152797"/>
    </source>
</evidence>
<dbReference type="Proteomes" id="UP001152797">
    <property type="component" value="Unassembled WGS sequence"/>
</dbReference>
<accession>A0A9P1D1C3</accession>
<evidence type="ECO:0000313" key="3">
    <source>
        <dbReference type="EMBL" id="CAL1154202.1"/>
    </source>
</evidence>
<sequence>MIPAIPEGATVLTEKEAAEALKKFVRKNRNPDRSKFKSVPTPMLTPVEAEGDKREEGTESLPVSSISLTLPGTAQGLDVEDKAVLKLTEKIAKFDIFDTIDEERIKEFEAAAERSVAQSNYKEHKAKSKKIDPNKFASVSVVQRREDGHSVMT</sequence>
<feature type="region of interest" description="Disordered" evidence="1">
    <location>
        <begin position="31"/>
        <end position="66"/>
    </location>
</feature>
<proteinExistence type="predicted"/>
<reference evidence="3" key="2">
    <citation type="submission" date="2024-04" db="EMBL/GenBank/DDBJ databases">
        <authorList>
            <person name="Chen Y."/>
            <person name="Shah S."/>
            <person name="Dougan E. K."/>
            <person name="Thang M."/>
            <person name="Chan C."/>
        </authorList>
    </citation>
    <scope>NUCLEOTIDE SEQUENCE [LARGE SCALE GENOMIC DNA]</scope>
</reference>
<evidence type="ECO:0000313" key="2">
    <source>
        <dbReference type="EMBL" id="CAI4000827.1"/>
    </source>
</evidence>
<dbReference type="AlphaFoldDB" id="A0A9P1D1C3"/>
<organism evidence="2">
    <name type="scientific">Cladocopium goreaui</name>
    <dbReference type="NCBI Taxonomy" id="2562237"/>
    <lineage>
        <taxon>Eukaryota</taxon>
        <taxon>Sar</taxon>
        <taxon>Alveolata</taxon>
        <taxon>Dinophyceae</taxon>
        <taxon>Suessiales</taxon>
        <taxon>Symbiodiniaceae</taxon>
        <taxon>Cladocopium</taxon>
    </lineage>
</organism>
<comment type="caution">
    <text evidence="2">The sequence shown here is derived from an EMBL/GenBank/DDBJ whole genome shotgun (WGS) entry which is preliminary data.</text>
</comment>
<dbReference type="EMBL" id="CAMXCT030002846">
    <property type="protein sequence ID" value="CAL4788139.1"/>
    <property type="molecule type" value="Genomic_DNA"/>
</dbReference>
<name>A0A9P1D1C3_9DINO</name>
<dbReference type="OrthoDB" id="421672at2759"/>
<protein>
    <submittedName>
        <fullName evidence="2">Uncharacterized protein</fullName>
    </submittedName>
</protein>